<proteinExistence type="predicted"/>
<dbReference type="InterPro" id="IPR008886">
    <property type="entry name" value="UPF0227/Esterase_YqiA"/>
</dbReference>
<dbReference type="Gene3D" id="3.40.50.1820">
    <property type="entry name" value="alpha/beta hydrolase"/>
    <property type="match status" value="1"/>
</dbReference>
<sequence length="215" mass="24165">MPQAFIYLHGFASSPQSAKAEYLHSRFSDLQIPLPLPDLNQGDFSHLTITRQLRQVEAEFPPPPTPVTIIGSSLGGWTATILAQRQPQCQRLVLLAPALQFLSHWLPRLGEQTLNQWQSEGFLSVYHYGEKRSLPLSYDFIQDAQTYQNEPLNRPIPTLILHGSQDEVIPIESSRNFASGRPWVKLIELDSDHSLGNVLPEIWSAIVAFCQLAGK</sequence>
<evidence type="ECO:0008006" key="4">
    <source>
        <dbReference type="Google" id="ProtNLM"/>
    </source>
</evidence>
<keyword evidence="1" id="KW-0378">Hydrolase</keyword>
<gene>
    <name evidence="2" type="ORF">MiSe_30270</name>
</gene>
<dbReference type="PANTHER" id="PTHR16138">
    <property type="entry name" value="MYCOPHENOLIC ACID ACYL-GLUCURONIDE ESTERASE, MITOCHONDRIAL"/>
    <property type="match status" value="1"/>
</dbReference>
<keyword evidence="3" id="KW-1185">Reference proteome</keyword>
<accession>A0AAV3XA65</accession>
<dbReference type="SUPFAM" id="SSF53474">
    <property type="entry name" value="alpha/beta-Hydrolases"/>
    <property type="match status" value="1"/>
</dbReference>
<dbReference type="EMBL" id="BLAY01000042">
    <property type="protein sequence ID" value="GET38271.1"/>
    <property type="molecule type" value="Genomic_DNA"/>
</dbReference>
<name>A0AAV3XA65_9CYAN</name>
<evidence type="ECO:0000256" key="1">
    <source>
        <dbReference type="ARBA" id="ARBA00022801"/>
    </source>
</evidence>
<comment type="caution">
    <text evidence="2">The sequence shown here is derived from an EMBL/GenBank/DDBJ whole genome shotgun (WGS) entry which is preliminary data.</text>
</comment>
<dbReference type="RefSeq" id="WP_226581231.1">
    <property type="nucleotide sequence ID" value="NZ_BLAY01000042.1"/>
</dbReference>
<protein>
    <recommendedName>
        <fullName evidence="4">Esterase</fullName>
    </recommendedName>
</protein>
<evidence type="ECO:0000313" key="3">
    <source>
        <dbReference type="Proteomes" id="UP001050975"/>
    </source>
</evidence>
<reference evidence="2" key="1">
    <citation type="submission" date="2019-10" db="EMBL/GenBank/DDBJ databases">
        <title>Draft genome sequece of Microseira wollei NIES-4236.</title>
        <authorList>
            <person name="Yamaguchi H."/>
            <person name="Suzuki S."/>
            <person name="Kawachi M."/>
        </authorList>
    </citation>
    <scope>NUCLEOTIDE SEQUENCE</scope>
    <source>
        <strain evidence="2">NIES-4236</strain>
    </source>
</reference>
<dbReference type="PANTHER" id="PTHR16138:SF7">
    <property type="entry name" value="PALMITOYL-PROTEIN THIOESTERASE ABHD10, MITOCHONDRIAL"/>
    <property type="match status" value="1"/>
</dbReference>
<evidence type="ECO:0000313" key="2">
    <source>
        <dbReference type="EMBL" id="GET38271.1"/>
    </source>
</evidence>
<organism evidence="2 3">
    <name type="scientific">Microseira wollei NIES-4236</name>
    <dbReference type="NCBI Taxonomy" id="2530354"/>
    <lineage>
        <taxon>Bacteria</taxon>
        <taxon>Bacillati</taxon>
        <taxon>Cyanobacteriota</taxon>
        <taxon>Cyanophyceae</taxon>
        <taxon>Oscillatoriophycideae</taxon>
        <taxon>Aerosakkonematales</taxon>
        <taxon>Aerosakkonemataceae</taxon>
        <taxon>Microseira</taxon>
    </lineage>
</organism>
<dbReference type="Pfam" id="PF05728">
    <property type="entry name" value="UPF0227"/>
    <property type="match status" value="1"/>
</dbReference>
<dbReference type="AlphaFoldDB" id="A0AAV3XA65"/>
<dbReference type="GO" id="GO:0004553">
    <property type="term" value="F:hydrolase activity, hydrolyzing O-glycosyl compounds"/>
    <property type="evidence" value="ECO:0007669"/>
    <property type="project" value="TreeGrafter"/>
</dbReference>
<dbReference type="InterPro" id="IPR029058">
    <property type="entry name" value="AB_hydrolase_fold"/>
</dbReference>
<dbReference type="Proteomes" id="UP001050975">
    <property type="component" value="Unassembled WGS sequence"/>
</dbReference>
<dbReference type="InterPro" id="IPR052382">
    <property type="entry name" value="ABHD10_acyl-thioesterase"/>
</dbReference>